<reference evidence="3" key="1">
    <citation type="submission" date="2021-02" db="EMBL/GenBank/DDBJ databases">
        <authorList>
            <person name="Nowell W R."/>
        </authorList>
    </citation>
    <scope>NUCLEOTIDE SEQUENCE</scope>
</reference>
<dbReference type="PANTHER" id="PTHR12245">
    <property type="entry name" value="SPRY DOMAIN CONTAINING SOCS BOX PROTEIN"/>
    <property type="match status" value="1"/>
</dbReference>
<dbReference type="PROSITE" id="PS50188">
    <property type="entry name" value="B302_SPRY"/>
    <property type="match status" value="1"/>
</dbReference>
<dbReference type="CDD" id="cd11709">
    <property type="entry name" value="SPRY"/>
    <property type="match status" value="1"/>
</dbReference>
<dbReference type="EMBL" id="CAJNOK010011006">
    <property type="protein sequence ID" value="CAF1129891.1"/>
    <property type="molecule type" value="Genomic_DNA"/>
</dbReference>
<name>A0A814Y918_9BILA</name>
<dbReference type="Pfam" id="PF00622">
    <property type="entry name" value="SPRY"/>
    <property type="match status" value="1"/>
</dbReference>
<feature type="non-terminal residue" evidence="3">
    <location>
        <position position="1"/>
    </location>
</feature>
<organism evidence="3 6">
    <name type="scientific">Didymodactylos carnosus</name>
    <dbReference type="NCBI Taxonomy" id="1234261"/>
    <lineage>
        <taxon>Eukaryota</taxon>
        <taxon>Metazoa</taxon>
        <taxon>Spiralia</taxon>
        <taxon>Gnathifera</taxon>
        <taxon>Rotifera</taxon>
        <taxon>Eurotatoria</taxon>
        <taxon>Bdelloidea</taxon>
        <taxon>Philodinida</taxon>
        <taxon>Philodinidae</taxon>
        <taxon>Didymodactylos</taxon>
    </lineage>
</organism>
<evidence type="ECO:0000313" key="4">
    <source>
        <dbReference type="EMBL" id="CAF3912013.1"/>
    </source>
</evidence>
<accession>A0A814Y918</accession>
<dbReference type="SMART" id="SM00449">
    <property type="entry name" value="SPRY"/>
    <property type="match status" value="1"/>
</dbReference>
<dbReference type="Proteomes" id="UP000681722">
    <property type="component" value="Unassembled WGS sequence"/>
</dbReference>
<dbReference type="Proteomes" id="UP000677228">
    <property type="component" value="Unassembled WGS sequence"/>
</dbReference>
<dbReference type="SUPFAM" id="SSF49899">
    <property type="entry name" value="Concanavalin A-like lectins/glucanases"/>
    <property type="match status" value="1"/>
</dbReference>
<dbReference type="EMBL" id="CAJOBA010021363">
    <property type="protein sequence ID" value="CAF3912013.1"/>
    <property type="molecule type" value="Genomic_DNA"/>
</dbReference>
<dbReference type="EMBL" id="CAJNOQ010009467">
    <property type="protein sequence ID" value="CAF1225872.1"/>
    <property type="molecule type" value="Genomic_DNA"/>
</dbReference>
<dbReference type="EMBL" id="CAJOBC010009470">
    <property type="protein sequence ID" value="CAF3988783.1"/>
    <property type="molecule type" value="Genomic_DNA"/>
</dbReference>
<dbReference type="PANTHER" id="PTHR12245:SF5">
    <property type="entry name" value="SPRY DOMAIN-CONTAINING SOCS BOX PROTEIN 3"/>
    <property type="match status" value="1"/>
</dbReference>
<dbReference type="Proteomes" id="UP000682733">
    <property type="component" value="Unassembled WGS sequence"/>
</dbReference>
<evidence type="ECO:0000259" key="1">
    <source>
        <dbReference type="PROSITE" id="PS50188"/>
    </source>
</evidence>
<dbReference type="InterPro" id="IPR050672">
    <property type="entry name" value="FBXO45-Fsn/SPSB_families"/>
</dbReference>
<dbReference type="InterPro" id="IPR013320">
    <property type="entry name" value="ConA-like_dom_sf"/>
</dbReference>
<dbReference type="InterPro" id="IPR001870">
    <property type="entry name" value="B30.2/SPRY"/>
</dbReference>
<dbReference type="Proteomes" id="UP000663829">
    <property type="component" value="Unassembled WGS sequence"/>
</dbReference>
<keyword evidence="6" id="KW-1185">Reference proteome</keyword>
<dbReference type="InterPro" id="IPR003877">
    <property type="entry name" value="SPRY_dom"/>
</dbReference>
<gene>
    <name evidence="3" type="ORF">GPM918_LOCUS24924</name>
    <name evidence="2" type="ORF">OVA965_LOCUS20601</name>
    <name evidence="5" type="ORF">SRO942_LOCUS24927</name>
    <name evidence="4" type="ORF">TMI583_LOCUS21028</name>
</gene>
<dbReference type="AlphaFoldDB" id="A0A814Y918"/>
<sequence length="174" mass="19085">LKFDPGACGVGLFISDENTHLRTNINTTGWRTCRTLNSGWTEGIHYWSMRIVDRGPNGHIMTGVVNDQFDMGQATYPGENTNGYGLYLHNMNKYNGGGAAFSSDSASNGDVIGTLLDLEARTVTYFKNGRILGTAFGMIPQGKQKYYPAVGMYELGNWVSVIRTINGKDSNNVQ</sequence>
<dbReference type="Gene3D" id="2.60.120.920">
    <property type="match status" value="1"/>
</dbReference>
<evidence type="ECO:0000313" key="3">
    <source>
        <dbReference type="EMBL" id="CAF1225872.1"/>
    </source>
</evidence>
<dbReference type="InterPro" id="IPR043136">
    <property type="entry name" value="B30.2/SPRY_sf"/>
</dbReference>
<evidence type="ECO:0000313" key="5">
    <source>
        <dbReference type="EMBL" id="CAF3988783.1"/>
    </source>
</evidence>
<dbReference type="OrthoDB" id="5951542at2759"/>
<evidence type="ECO:0000313" key="2">
    <source>
        <dbReference type="EMBL" id="CAF1129891.1"/>
    </source>
</evidence>
<proteinExistence type="predicted"/>
<comment type="caution">
    <text evidence="3">The sequence shown here is derived from an EMBL/GenBank/DDBJ whole genome shotgun (WGS) entry which is preliminary data.</text>
</comment>
<feature type="domain" description="B30.2/SPRY" evidence="1">
    <location>
        <begin position="1"/>
        <end position="171"/>
    </location>
</feature>
<evidence type="ECO:0000313" key="6">
    <source>
        <dbReference type="Proteomes" id="UP000663829"/>
    </source>
</evidence>
<protein>
    <recommendedName>
        <fullName evidence="1">B30.2/SPRY domain-containing protein</fullName>
    </recommendedName>
</protein>